<keyword evidence="1 4" id="KW-0378">Hydrolase</keyword>
<organism evidence="4">
    <name type="scientific">uncultured Rubrobacteraceae bacterium</name>
    <dbReference type="NCBI Taxonomy" id="349277"/>
    <lineage>
        <taxon>Bacteria</taxon>
        <taxon>Bacillati</taxon>
        <taxon>Actinomycetota</taxon>
        <taxon>Rubrobacteria</taxon>
        <taxon>Rubrobacterales</taxon>
        <taxon>Rubrobacteraceae</taxon>
        <taxon>environmental samples</taxon>
    </lineage>
</organism>
<evidence type="ECO:0000313" key="4">
    <source>
        <dbReference type="EMBL" id="CAA9501925.1"/>
    </source>
</evidence>
<dbReference type="InterPro" id="IPR050272">
    <property type="entry name" value="Isochorismatase-like_hydrls"/>
</dbReference>
<name>A0A6J4SQ21_9ACTN</name>
<protein>
    <submittedName>
        <fullName evidence="4">Isochorismatase</fullName>
        <ecNumber evidence="4">3.3.2.1</ecNumber>
    </submittedName>
</protein>
<dbReference type="SUPFAM" id="SSF52499">
    <property type="entry name" value="Isochorismatase-like hydrolases"/>
    <property type="match status" value="1"/>
</dbReference>
<dbReference type="GO" id="GO:0008908">
    <property type="term" value="F:isochorismatase activity"/>
    <property type="evidence" value="ECO:0007669"/>
    <property type="project" value="UniProtKB-EC"/>
</dbReference>
<evidence type="ECO:0000256" key="1">
    <source>
        <dbReference type="ARBA" id="ARBA00022801"/>
    </source>
</evidence>
<dbReference type="Gene3D" id="3.40.50.850">
    <property type="entry name" value="Isochorismatase-like"/>
    <property type="match status" value="1"/>
</dbReference>
<dbReference type="CDD" id="cd01014">
    <property type="entry name" value="nicotinamidase_related"/>
    <property type="match status" value="1"/>
</dbReference>
<dbReference type="AlphaFoldDB" id="A0A6J4SQ21"/>
<gene>
    <name evidence="4" type="ORF">AVDCRST_MAG05-2498</name>
</gene>
<dbReference type="InterPro" id="IPR036380">
    <property type="entry name" value="Isochorismatase-like_sf"/>
</dbReference>
<dbReference type="PANTHER" id="PTHR43540:SF14">
    <property type="entry name" value="ISOCHORISMATASE"/>
    <property type="match status" value="1"/>
</dbReference>
<dbReference type="Pfam" id="PF00857">
    <property type="entry name" value="Isochorismatase"/>
    <property type="match status" value="1"/>
</dbReference>
<proteinExistence type="predicted"/>
<dbReference type="EMBL" id="CADCVM010000274">
    <property type="protein sequence ID" value="CAA9501925.1"/>
    <property type="molecule type" value="Genomic_DNA"/>
</dbReference>
<reference evidence="4" key="1">
    <citation type="submission" date="2020-02" db="EMBL/GenBank/DDBJ databases">
        <authorList>
            <person name="Meier V. D."/>
        </authorList>
    </citation>
    <scope>NUCLEOTIDE SEQUENCE</scope>
    <source>
        <strain evidence="4">AVDCRST_MAG05</strain>
    </source>
</reference>
<feature type="compositionally biased region" description="Basic and acidic residues" evidence="2">
    <location>
        <begin position="55"/>
        <end position="73"/>
    </location>
</feature>
<evidence type="ECO:0000256" key="2">
    <source>
        <dbReference type="SAM" id="MobiDB-lite"/>
    </source>
</evidence>
<accession>A0A6J4SQ21</accession>
<feature type="domain" description="Isochorismatase-like" evidence="3">
    <location>
        <begin position="5"/>
        <end position="152"/>
    </location>
</feature>
<dbReference type="PANTHER" id="PTHR43540">
    <property type="entry name" value="PEROXYUREIDOACRYLATE/UREIDOACRYLATE AMIDOHYDROLASE-RELATED"/>
    <property type="match status" value="1"/>
</dbReference>
<feature type="region of interest" description="Disordered" evidence="2">
    <location>
        <begin position="55"/>
        <end position="88"/>
    </location>
</feature>
<dbReference type="EC" id="3.3.2.1" evidence="4"/>
<evidence type="ECO:0000259" key="3">
    <source>
        <dbReference type="Pfam" id="PF00857"/>
    </source>
</evidence>
<sequence length="183" mass="19731">MADKTALVVIDTQVGFFETPGLPPVPNGERLLENIEGLIRRAREADVAVVHVRHADGPGHPLERGTKGWETHPRVAPQDGEPVVDKETPDSFLRTTLGEELESRGIGRLILAGMQTEYCVDTTCRRAFGLGYNVTLAADAHGTFDGENLTAAQVVAHHNEVMGNGFAEVVPARELSFENPVGA</sequence>
<dbReference type="InterPro" id="IPR000868">
    <property type="entry name" value="Isochorismatase-like_dom"/>
</dbReference>